<evidence type="ECO:0000256" key="7">
    <source>
        <dbReference type="SAM" id="Coils"/>
    </source>
</evidence>
<evidence type="ECO:0000256" key="5">
    <source>
        <dbReference type="HAMAP-Rule" id="MF_00378"/>
    </source>
</evidence>
<dbReference type="AlphaFoldDB" id="A0A2A5W9P7"/>
<dbReference type="PANTHER" id="PTHR30008">
    <property type="entry name" value="EXODEOXYRIBONUCLEASE 7 LARGE SUBUNIT"/>
    <property type="match status" value="1"/>
</dbReference>
<evidence type="ECO:0000259" key="9">
    <source>
        <dbReference type="Pfam" id="PF13742"/>
    </source>
</evidence>
<gene>
    <name evidence="5" type="primary">xseA</name>
    <name evidence="10" type="ORF">CNF02_09630</name>
</gene>
<comment type="catalytic activity">
    <reaction evidence="5 6">
        <text>Exonucleolytic cleavage in either 5'- to 3'- or 3'- to 5'-direction to yield nucleoside 5'-phosphates.</text>
        <dbReference type="EC" id="3.1.11.6"/>
    </reaction>
</comment>
<dbReference type="InterPro" id="IPR020579">
    <property type="entry name" value="Exonuc_VII_lsu_C"/>
</dbReference>
<keyword evidence="2 5" id="KW-0540">Nuclease</keyword>
<dbReference type="InterPro" id="IPR025824">
    <property type="entry name" value="OB-fold_nuc-bd_dom"/>
</dbReference>
<evidence type="ECO:0000313" key="11">
    <source>
        <dbReference type="Proteomes" id="UP000219329"/>
    </source>
</evidence>
<comment type="caution">
    <text evidence="10">The sequence shown here is derived from an EMBL/GenBank/DDBJ whole genome shotgun (WGS) entry which is preliminary data.</text>
</comment>
<dbReference type="CDD" id="cd04489">
    <property type="entry name" value="ExoVII_LU_OBF"/>
    <property type="match status" value="1"/>
</dbReference>
<protein>
    <recommendedName>
        <fullName evidence="5">Exodeoxyribonuclease 7 large subunit</fullName>
        <ecNumber evidence="5">3.1.11.6</ecNumber>
    </recommendedName>
    <alternativeName>
        <fullName evidence="5">Exodeoxyribonuclease VII large subunit</fullName>
        <shortName evidence="5">Exonuclease VII large subunit</shortName>
    </alternativeName>
</protein>
<dbReference type="Proteomes" id="UP000219329">
    <property type="component" value="Unassembled WGS sequence"/>
</dbReference>
<keyword evidence="7" id="KW-0175">Coiled coil</keyword>
<evidence type="ECO:0000256" key="1">
    <source>
        <dbReference type="ARBA" id="ARBA00022490"/>
    </source>
</evidence>
<comment type="subunit">
    <text evidence="5">Heterooligomer composed of large and small subunits.</text>
</comment>
<dbReference type="EC" id="3.1.11.6" evidence="5"/>
<evidence type="ECO:0000256" key="4">
    <source>
        <dbReference type="ARBA" id="ARBA00022839"/>
    </source>
</evidence>
<keyword evidence="1 5" id="KW-0963">Cytoplasm</keyword>
<feature type="domain" description="OB-fold nucleic acid binding" evidence="9">
    <location>
        <begin position="20"/>
        <end position="113"/>
    </location>
</feature>
<dbReference type="GO" id="GO:0003676">
    <property type="term" value="F:nucleic acid binding"/>
    <property type="evidence" value="ECO:0007669"/>
    <property type="project" value="InterPro"/>
</dbReference>
<dbReference type="GO" id="GO:0006308">
    <property type="term" value="P:DNA catabolic process"/>
    <property type="evidence" value="ECO:0007669"/>
    <property type="project" value="UniProtKB-UniRule"/>
</dbReference>
<reference evidence="10 11" key="1">
    <citation type="submission" date="2017-08" db="EMBL/GenBank/DDBJ databases">
        <title>Fine stratification of microbial communities through a metagenomic profile of the photic zone.</title>
        <authorList>
            <person name="Haro-Moreno J.M."/>
            <person name="Lopez-Perez M."/>
            <person name="De La Torre J."/>
            <person name="Picazo A."/>
            <person name="Camacho A."/>
            <person name="Rodriguez-Valera F."/>
        </authorList>
    </citation>
    <scope>NUCLEOTIDE SEQUENCE [LARGE SCALE GENOMIC DNA]</scope>
    <source>
        <strain evidence="10">MED-G28</strain>
    </source>
</reference>
<evidence type="ECO:0000259" key="8">
    <source>
        <dbReference type="Pfam" id="PF02601"/>
    </source>
</evidence>
<dbReference type="EMBL" id="NTJZ01000010">
    <property type="protein sequence ID" value="PDH33200.1"/>
    <property type="molecule type" value="Genomic_DNA"/>
</dbReference>
<name>A0A2A5W9P7_9GAMM</name>
<proteinExistence type="inferred from homology"/>
<evidence type="ECO:0000313" key="10">
    <source>
        <dbReference type="EMBL" id="PDH33200.1"/>
    </source>
</evidence>
<dbReference type="NCBIfam" id="TIGR00237">
    <property type="entry name" value="xseA"/>
    <property type="match status" value="1"/>
</dbReference>
<comment type="subcellular location">
    <subcellularLocation>
        <location evidence="5 6">Cytoplasm</location>
    </subcellularLocation>
</comment>
<dbReference type="GO" id="GO:0009318">
    <property type="term" value="C:exodeoxyribonuclease VII complex"/>
    <property type="evidence" value="ECO:0007669"/>
    <property type="project" value="UniProtKB-UniRule"/>
</dbReference>
<organism evidence="10 11">
    <name type="scientific">OM182 bacterium MED-G28</name>
    <dbReference type="NCBI Taxonomy" id="1986256"/>
    <lineage>
        <taxon>Bacteria</taxon>
        <taxon>Pseudomonadati</taxon>
        <taxon>Pseudomonadota</taxon>
        <taxon>Gammaproteobacteria</taxon>
        <taxon>OMG group</taxon>
        <taxon>OM182 clade</taxon>
    </lineage>
</organism>
<evidence type="ECO:0000256" key="2">
    <source>
        <dbReference type="ARBA" id="ARBA00022722"/>
    </source>
</evidence>
<dbReference type="PANTHER" id="PTHR30008:SF0">
    <property type="entry name" value="EXODEOXYRIBONUCLEASE 7 LARGE SUBUNIT"/>
    <property type="match status" value="1"/>
</dbReference>
<dbReference type="GO" id="GO:0005737">
    <property type="term" value="C:cytoplasm"/>
    <property type="evidence" value="ECO:0007669"/>
    <property type="project" value="UniProtKB-SubCell"/>
</dbReference>
<dbReference type="InterPro" id="IPR003753">
    <property type="entry name" value="Exonuc_VII_L"/>
</dbReference>
<keyword evidence="3 5" id="KW-0378">Hydrolase</keyword>
<evidence type="ECO:0000256" key="3">
    <source>
        <dbReference type="ARBA" id="ARBA00022801"/>
    </source>
</evidence>
<dbReference type="GO" id="GO:0008855">
    <property type="term" value="F:exodeoxyribonuclease VII activity"/>
    <property type="evidence" value="ECO:0007669"/>
    <property type="project" value="UniProtKB-UniRule"/>
</dbReference>
<sequence>MTFYNVDLSNQNSEQKVPTLSVSSLNRMAKGLLESNFPAIVVEGEVSNLATPASGHWYLTLKDKNSQIRCAMFAGRNRSVKFRPKNGNQVIIRGKLSIYEGRGDYQLIADSMEEEGDGALRRAFEKLKEKLQNEGLFNIEHKQKVFSCFEHVGVVTSATGAAIQDILSVFDRRFPATKITLFPAAVQGLAAPNEIVNAIQLANKLQAKIGVQALIVGRGGGSLEDLQAFNEESVARAIFSSTIPIVSAVGHEVDFTIADFTADLRAPTPSAAAELMSPDQQDYFDSLTAYRSDLYQKLNNTLSQAKNQIQWLARQLKRPDRRLQEHAQNLDRLENQMQLATKNKITLRQSDLKRIHQGMMSNSPSSLIKQRSALVESVKKEISLLIKSSIQKTKSQIVGLSRSLSAVSPLDTLARGYSITYDDSGKVIDTANSVKPGSQIISHLHKGRIKSSVESILPDDK</sequence>
<feature type="domain" description="Exonuclease VII large subunit C-terminal" evidence="8">
    <location>
        <begin position="136"/>
        <end position="451"/>
    </location>
</feature>
<dbReference type="Pfam" id="PF13742">
    <property type="entry name" value="tRNA_anti_2"/>
    <property type="match status" value="1"/>
</dbReference>
<comment type="similarity">
    <text evidence="5 6">Belongs to the XseA family.</text>
</comment>
<feature type="coiled-coil region" evidence="7">
    <location>
        <begin position="295"/>
        <end position="350"/>
    </location>
</feature>
<keyword evidence="4 5" id="KW-0269">Exonuclease</keyword>
<evidence type="ECO:0000256" key="6">
    <source>
        <dbReference type="RuleBase" id="RU004355"/>
    </source>
</evidence>
<accession>A0A2A5W9P7</accession>
<dbReference type="HAMAP" id="MF_00378">
    <property type="entry name" value="Exonuc_7_L"/>
    <property type="match status" value="1"/>
</dbReference>
<comment type="function">
    <text evidence="5">Bidirectionally degrades single-stranded DNA into large acid-insoluble oligonucleotides, which are then degraded further into small acid-soluble oligonucleotides.</text>
</comment>
<dbReference type="Pfam" id="PF02601">
    <property type="entry name" value="Exonuc_VII_L"/>
    <property type="match status" value="1"/>
</dbReference>